<proteinExistence type="inferred from homology"/>
<evidence type="ECO:0000256" key="1">
    <source>
        <dbReference type="ARBA" id="ARBA00006336"/>
    </source>
</evidence>
<reference evidence="6 7" key="1">
    <citation type="submission" date="2008-07" db="EMBL/GenBank/DDBJ databases">
        <authorList>
            <person name="El-Sayed N."/>
            <person name="Caler E."/>
            <person name="Inman J."/>
            <person name="Amedeo P."/>
            <person name="Hass B."/>
            <person name="Wortman J."/>
        </authorList>
    </citation>
    <scope>NUCLEOTIDE SEQUENCE [LARGE SCALE GENOMIC DNA]</scope>
    <source>
        <strain evidence="7">ATCC 50983 / TXsc</strain>
    </source>
</reference>
<dbReference type="OMA" id="EIANSPC"/>
<evidence type="ECO:0000256" key="4">
    <source>
        <dbReference type="RuleBase" id="RU000384"/>
    </source>
</evidence>
<keyword evidence="7" id="KW-1185">Reference proteome</keyword>
<comment type="similarity">
    <text evidence="3 4">Belongs to the glutamine synthetase family.</text>
</comment>
<dbReference type="PROSITE" id="PS51987">
    <property type="entry name" value="GS_CATALYTIC"/>
    <property type="match status" value="1"/>
</dbReference>
<evidence type="ECO:0000256" key="3">
    <source>
        <dbReference type="PROSITE-ProRule" id="PRU01331"/>
    </source>
</evidence>
<evidence type="ECO:0000313" key="6">
    <source>
        <dbReference type="EMBL" id="EER11573.1"/>
    </source>
</evidence>
<gene>
    <name evidence="6" type="ORF">Pmar_PMAR006334</name>
</gene>
<evidence type="ECO:0000313" key="7">
    <source>
        <dbReference type="Proteomes" id="UP000007800"/>
    </source>
</evidence>
<evidence type="ECO:0000259" key="5">
    <source>
        <dbReference type="PROSITE" id="PS51987"/>
    </source>
</evidence>
<dbReference type="EMBL" id="GG676443">
    <property type="protein sequence ID" value="EER11573.1"/>
    <property type="molecule type" value="Genomic_DNA"/>
</dbReference>
<dbReference type="OrthoDB" id="77835at2759"/>
<dbReference type="PANTHER" id="PTHR43785:SF2">
    <property type="entry name" value="TYPE-1 GLUTAMINE SYNTHETASE 1"/>
    <property type="match status" value="1"/>
</dbReference>
<dbReference type="Pfam" id="PF00857">
    <property type="entry name" value="Isochorismatase"/>
    <property type="match status" value="1"/>
</dbReference>
<dbReference type="Gene3D" id="3.30.590.10">
    <property type="entry name" value="Glutamine synthetase/guanido kinase, catalytic domain"/>
    <property type="match status" value="1"/>
</dbReference>
<dbReference type="Proteomes" id="UP000007800">
    <property type="component" value="Unassembled WGS sequence"/>
</dbReference>
<organism evidence="7">
    <name type="scientific">Perkinsus marinus (strain ATCC 50983 / TXsc)</name>
    <dbReference type="NCBI Taxonomy" id="423536"/>
    <lineage>
        <taxon>Eukaryota</taxon>
        <taxon>Sar</taxon>
        <taxon>Alveolata</taxon>
        <taxon>Perkinsozoa</taxon>
        <taxon>Perkinsea</taxon>
        <taxon>Perkinsida</taxon>
        <taxon>Perkinsidae</taxon>
        <taxon>Perkinsus</taxon>
    </lineage>
</organism>
<keyword evidence="2" id="KW-0436">Ligase</keyword>
<dbReference type="Gene3D" id="3.40.50.850">
    <property type="entry name" value="Isochorismatase-like"/>
    <property type="match status" value="1"/>
</dbReference>
<dbReference type="InterPro" id="IPR014746">
    <property type="entry name" value="Gln_synth/guanido_kin_cat_dom"/>
</dbReference>
<dbReference type="GO" id="GO:0004356">
    <property type="term" value="F:glutamine synthetase activity"/>
    <property type="evidence" value="ECO:0007669"/>
    <property type="project" value="InterPro"/>
</dbReference>
<dbReference type="SMART" id="SM01230">
    <property type="entry name" value="Gln-synt_C"/>
    <property type="match status" value="1"/>
</dbReference>
<dbReference type="CDD" id="cd00431">
    <property type="entry name" value="cysteine_hydrolases"/>
    <property type="match status" value="1"/>
</dbReference>
<evidence type="ECO:0000256" key="2">
    <source>
        <dbReference type="ARBA" id="ARBA00022598"/>
    </source>
</evidence>
<protein>
    <submittedName>
        <fullName evidence="6">Glutamate synthetase, putative</fullName>
    </submittedName>
</protein>
<dbReference type="InterPro" id="IPR000868">
    <property type="entry name" value="Isochorismatase-like_dom"/>
</dbReference>
<dbReference type="SUPFAM" id="SSF52499">
    <property type="entry name" value="Isochorismatase-like hydrolases"/>
    <property type="match status" value="1"/>
</dbReference>
<dbReference type="RefSeq" id="XP_002779778.1">
    <property type="nucleotide sequence ID" value="XM_002779732.1"/>
</dbReference>
<dbReference type="InterPro" id="IPR008146">
    <property type="entry name" value="Gln_synth_cat_dom"/>
</dbReference>
<comment type="similarity">
    <text evidence="1">Belongs to the isochorismatase family.</text>
</comment>
<dbReference type="SUPFAM" id="SSF55931">
    <property type="entry name" value="Glutamine synthetase/guanido kinase"/>
    <property type="match status" value="1"/>
</dbReference>
<dbReference type="GeneID" id="9046986"/>
<dbReference type="InterPro" id="IPR036380">
    <property type="entry name" value="Isochorismatase-like_sf"/>
</dbReference>
<dbReference type="InParanoid" id="C5KVC0"/>
<dbReference type="AlphaFoldDB" id="C5KVC0"/>
<name>C5KVC0_PERM5</name>
<sequence>MTAHCSASNGSPAFDLRVPSQRDVPLGSYGRTAVLVIDIQRQCSVAGEGVWEAHQSSEGSYFFAKLSTVLDNISKLLQCARKDKVKNEVIYTYIEALTRDCRDASLDYKLSGGPSRPLLVPHGSPGAKILSQIEPEADDIMIPKTSCSVFQSTNIEYVLRNVNVKHLLVVGQLTNQCVESCVRDAADVGFLVTVVDDACVALSEVDHTAGLRNMAGFARIITTHDALEELEGIPVDGVSQDLVSAVPVVAASVPTTEVTVFNSLPEIKCNYKYFVPSKMEFSANQFQLGRALLYALRVMKVAMLRYVSCDVSGQIRSKSIVLNDSCTVEDLLKGVPLVSCVNALPVFGDVICGDSSAQGSHNLLGDFSTLSILPGPRVEPGVSRAAAYVYGNLFDPVSGRPGVCPRSVLIEQCLRAEKEFGLRIQCGVEVEFMLFEKAAMAPGGMPFKPLGRPCNFSDDAALSEPRFAGFMADLLEALDQQPNGCRPIDSCHAESSWGQFELSVRYCDEPVKIADSVVTIRQTLRRVAGKHGLGLCLLPKPSEICVGSGMHSHWSFYEVGEGGKPLNGCSNAFVSDNGPYGLSVKGEQFMAGVLDHLCALTGVSMPTTNSFRRMVDGFWAGTYRCWAYEDKEAPVRLCGIDTLAVNATGLPNNFEVKCMDATCNPYLALAAVISCGLAGIKTGMPLPSPVGCDLADRPAHYESLPRDWVQRWTFGDGLCGWRNRHR</sequence>
<feature type="domain" description="GS catalytic" evidence="5">
    <location>
        <begin position="405"/>
        <end position="726"/>
    </location>
</feature>
<accession>C5KVC0</accession>
<dbReference type="PANTHER" id="PTHR43785">
    <property type="entry name" value="GAMMA-GLUTAMYLPUTRESCINE SYNTHETASE"/>
    <property type="match status" value="1"/>
</dbReference>
<dbReference type="Pfam" id="PF00120">
    <property type="entry name" value="Gln-synt_C"/>
    <property type="match status" value="1"/>
</dbReference>